<dbReference type="eggNOG" id="ENOG5033BEW">
    <property type="taxonomic scope" value="Bacteria"/>
</dbReference>
<feature type="compositionally biased region" description="Basic and acidic residues" evidence="1">
    <location>
        <begin position="335"/>
        <end position="358"/>
    </location>
</feature>
<dbReference type="STRING" id="1163407.UU7_14800"/>
<dbReference type="AlphaFoldDB" id="I4VU27"/>
<organism evidence="2 3">
    <name type="scientific">Rhodanobacter spathiphylli B39</name>
    <dbReference type="NCBI Taxonomy" id="1163407"/>
    <lineage>
        <taxon>Bacteria</taxon>
        <taxon>Pseudomonadati</taxon>
        <taxon>Pseudomonadota</taxon>
        <taxon>Gammaproteobacteria</taxon>
        <taxon>Lysobacterales</taxon>
        <taxon>Rhodanobacteraceae</taxon>
        <taxon>Rhodanobacter</taxon>
    </lineage>
</organism>
<keyword evidence="3" id="KW-1185">Reference proteome</keyword>
<dbReference type="EMBL" id="AJXT01000048">
    <property type="protein sequence ID" value="EIL90718.1"/>
    <property type="molecule type" value="Genomic_DNA"/>
</dbReference>
<dbReference type="OrthoDB" id="6963491at2"/>
<name>I4VU27_9GAMM</name>
<feature type="region of interest" description="Disordered" evidence="1">
    <location>
        <begin position="331"/>
        <end position="358"/>
    </location>
</feature>
<dbReference type="RefSeq" id="WP_007809671.1">
    <property type="nucleotide sequence ID" value="NZ_AJXT01000048.1"/>
</dbReference>
<proteinExistence type="predicted"/>
<accession>I4VU27</accession>
<sequence length="538" mass="61203">MLVYANALQLVGREAFNATARAIHGWLNDQLGQRYPLAEILRSGQWKSEAGRKSAWLQVYAATGEDPEMYAWRLRHVDDGVSGRQWLVEIGVKQERDVVDFSCTVQTEEMSVLITQPVLATRPRLIRYLLDNLERSTDAKFAIGTPGVVLKSVGDSPDSYRGLLGDIERPERDYPIVLVSPDRDGMYLIGPSHLQEALLGLAQVVQVDARFNSWDMEEVLGRQLSAWGGAVNLIRTPGRDGFVRSTFFVSHEVEEWGATQGERVAAVLARVTHTTNVPRLRKRIRPDGVARLAIVRRMAQQRKELLGRTGSDQGMLELYKDELEEMTEQNQQLRSECDDKELTSRQLQEDKDRLDQELREERYKNRQLMYRSSEGTAPSGDYSLFLDLASRADQPSPKECLQAIQQAYPKRVTVLDSAYDSADEHARFDAGRRLLRLLKTLCTDYIEQIEAGGDNAARKCFTVDEYAATESESTQANTDMRRKRTFKHDGNQLEMYRHLKVGKADDERKSIRVYFEWLSNEKKVVIGHCGGHLPIISH</sequence>
<protein>
    <submittedName>
        <fullName evidence="2">Uncharacterized protein</fullName>
    </submittedName>
</protein>
<evidence type="ECO:0000313" key="3">
    <source>
        <dbReference type="Proteomes" id="UP000003226"/>
    </source>
</evidence>
<dbReference type="Proteomes" id="UP000003226">
    <property type="component" value="Unassembled WGS sequence"/>
</dbReference>
<evidence type="ECO:0000313" key="2">
    <source>
        <dbReference type="EMBL" id="EIL90718.1"/>
    </source>
</evidence>
<comment type="caution">
    <text evidence="2">The sequence shown here is derived from an EMBL/GenBank/DDBJ whole genome shotgun (WGS) entry which is preliminary data.</text>
</comment>
<dbReference type="PATRIC" id="fig|1163407.3.peg.2974"/>
<reference evidence="2 3" key="1">
    <citation type="journal article" date="2012" name="J. Bacteriol.">
        <title>Genome sequences for six rhodanobacter strains, isolated from soils and the terrestrial subsurface, with variable denitrification capabilities.</title>
        <authorList>
            <person name="Kostka J.E."/>
            <person name="Green S.J."/>
            <person name="Rishishwar L."/>
            <person name="Prakash O."/>
            <person name="Katz L.S."/>
            <person name="Marino-Ramirez L."/>
            <person name="Jordan I.K."/>
            <person name="Munk C."/>
            <person name="Ivanova N."/>
            <person name="Mikhailova N."/>
            <person name="Watson D.B."/>
            <person name="Brown S.D."/>
            <person name="Palumbo A.V."/>
            <person name="Brooks S.C."/>
        </authorList>
    </citation>
    <scope>NUCLEOTIDE SEQUENCE [LARGE SCALE GENOMIC DNA]</scope>
    <source>
        <strain evidence="2 3">B39</strain>
    </source>
</reference>
<evidence type="ECO:0000256" key="1">
    <source>
        <dbReference type="SAM" id="MobiDB-lite"/>
    </source>
</evidence>
<gene>
    <name evidence="2" type="ORF">UU7_14800</name>
</gene>